<dbReference type="CDD" id="cd07518">
    <property type="entry name" value="HAD_YbiV-Like"/>
    <property type="match status" value="1"/>
</dbReference>
<sequence length="271" mass="30539">MTVKLIAVDMDGTFLDDEKNYNQARFAAQYRALRSRGIRFVVASGNQYYQLRRFFPAIADDIAFVAENGAYVLDGKEQVFCGHLPLSTVFAVLDELEQAGDVHTVVCGKENAWMRRQTPEPIVELMSRHYYRLKRYQDRREIEDNIFKFALTLSDRRIPDLKSHLERVLNGTVTPVTSGFGFVDLIIPGTHKGHGLQLLQARWHIRDDEVVAVGDSGNDREMLARAGYSFAMANAGSDIKRIARYPAGDNNSEAVLDIIDQVLAGAPPFDR</sequence>
<dbReference type="SFLD" id="SFLDG01144">
    <property type="entry name" value="C2.B.4:_PGP_Like"/>
    <property type="match status" value="1"/>
</dbReference>
<dbReference type="InterPro" id="IPR023214">
    <property type="entry name" value="HAD_sf"/>
</dbReference>
<dbReference type="InterPro" id="IPR006379">
    <property type="entry name" value="HAD-SF_hydro_IIB"/>
</dbReference>
<dbReference type="EMBL" id="SZPQ01000003">
    <property type="protein sequence ID" value="TKI07839.1"/>
    <property type="molecule type" value="Genomic_DNA"/>
</dbReference>
<dbReference type="PROSITE" id="PS01229">
    <property type="entry name" value="COF_2"/>
    <property type="match status" value="1"/>
</dbReference>
<dbReference type="Gene3D" id="3.30.1240.10">
    <property type="match status" value="1"/>
</dbReference>
<dbReference type="Pfam" id="PF08282">
    <property type="entry name" value="Hydrolase_3"/>
    <property type="match status" value="1"/>
</dbReference>
<dbReference type="InterPro" id="IPR036412">
    <property type="entry name" value="HAD-like_sf"/>
</dbReference>
<accession>A0ABY2SPH3</accession>
<dbReference type="Proteomes" id="UP000305202">
    <property type="component" value="Unassembled WGS sequence"/>
</dbReference>
<dbReference type="InterPro" id="IPR000150">
    <property type="entry name" value="Cof"/>
</dbReference>
<dbReference type="NCBIfam" id="TIGR01484">
    <property type="entry name" value="HAD-SF-IIB"/>
    <property type="match status" value="1"/>
</dbReference>
<dbReference type="SUPFAM" id="SSF56784">
    <property type="entry name" value="HAD-like"/>
    <property type="match status" value="1"/>
</dbReference>
<evidence type="ECO:0000313" key="1">
    <source>
        <dbReference type="EMBL" id="TKI07839.1"/>
    </source>
</evidence>
<dbReference type="SFLD" id="SFLDG01140">
    <property type="entry name" value="C2.B:_Phosphomannomutase_and_P"/>
    <property type="match status" value="1"/>
</dbReference>
<protein>
    <submittedName>
        <fullName evidence="1">HAD family hydrolase</fullName>
    </submittedName>
</protein>
<reference evidence="1 2" key="1">
    <citation type="submission" date="2019-04" db="EMBL/GenBank/DDBJ databases">
        <authorList>
            <person name="Li M."/>
            <person name="Gao C."/>
        </authorList>
    </citation>
    <scope>NUCLEOTIDE SEQUENCE [LARGE SCALE GENOMIC DNA]</scope>
    <source>
        <strain evidence="1 2">BGMRC 2031</strain>
    </source>
</reference>
<dbReference type="Gene3D" id="3.40.50.1000">
    <property type="entry name" value="HAD superfamily/HAD-like"/>
    <property type="match status" value="1"/>
</dbReference>
<dbReference type="GO" id="GO:0016787">
    <property type="term" value="F:hydrolase activity"/>
    <property type="evidence" value="ECO:0007669"/>
    <property type="project" value="UniProtKB-KW"/>
</dbReference>
<evidence type="ECO:0000313" key="2">
    <source>
        <dbReference type="Proteomes" id="UP000305202"/>
    </source>
</evidence>
<dbReference type="RefSeq" id="WP_136988834.1">
    <property type="nucleotide sequence ID" value="NZ_SZPQ01000003.1"/>
</dbReference>
<organism evidence="1 2">
    <name type="scientific">Martelella alba</name>
    <dbReference type="NCBI Taxonomy" id="2590451"/>
    <lineage>
        <taxon>Bacteria</taxon>
        <taxon>Pseudomonadati</taxon>
        <taxon>Pseudomonadota</taxon>
        <taxon>Alphaproteobacteria</taxon>
        <taxon>Hyphomicrobiales</taxon>
        <taxon>Aurantimonadaceae</taxon>
        <taxon>Martelella</taxon>
    </lineage>
</organism>
<proteinExistence type="predicted"/>
<keyword evidence="1" id="KW-0378">Hydrolase</keyword>
<dbReference type="PANTHER" id="PTHR10000:SF53">
    <property type="entry name" value="5-AMINO-6-(5-PHOSPHO-D-RIBITYLAMINO)URACIL PHOSPHATASE YBJI-RELATED"/>
    <property type="match status" value="1"/>
</dbReference>
<dbReference type="NCBIfam" id="TIGR00099">
    <property type="entry name" value="Cof-subfamily"/>
    <property type="match status" value="1"/>
</dbReference>
<comment type="caution">
    <text evidence="1">The sequence shown here is derived from an EMBL/GenBank/DDBJ whole genome shotgun (WGS) entry which is preliminary data.</text>
</comment>
<dbReference type="PANTHER" id="PTHR10000">
    <property type="entry name" value="PHOSPHOSERINE PHOSPHATASE"/>
    <property type="match status" value="1"/>
</dbReference>
<name>A0ABY2SPH3_9HYPH</name>
<gene>
    <name evidence="1" type="ORF">FCN80_05230</name>
</gene>
<keyword evidence="2" id="KW-1185">Reference proteome</keyword>
<dbReference type="SFLD" id="SFLDS00003">
    <property type="entry name" value="Haloacid_Dehalogenase"/>
    <property type="match status" value="1"/>
</dbReference>